<name>A0A8X6PTK6_NEPPI</name>
<reference evidence="1" key="1">
    <citation type="submission" date="2020-08" db="EMBL/GenBank/DDBJ databases">
        <title>Multicomponent nature underlies the extraordinary mechanical properties of spider dragline silk.</title>
        <authorList>
            <person name="Kono N."/>
            <person name="Nakamura H."/>
            <person name="Mori M."/>
            <person name="Yoshida Y."/>
            <person name="Ohtoshi R."/>
            <person name="Malay A.D."/>
            <person name="Moran D.A.P."/>
            <person name="Tomita M."/>
            <person name="Numata K."/>
            <person name="Arakawa K."/>
        </authorList>
    </citation>
    <scope>NUCLEOTIDE SEQUENCE</scope>
</reference>
<proteinExistence type="predicted"/>
<sequence length="87" mass="9479">MTPHNPACDVRDDLLIRSVKTHFSILTIHHCSVHPEGSDLNGEPKYITAIQPLNIPGGSGVLRAPEIPRDAKDWVHHPAVNPGIPLP</sequence>
<organism evidence="1 2">
    <name type="scientific">Nephila pilipes</name>
    <name type="common">Giant wood spider</name>
    <name type="synonym">Nephila maculata</name>
    <dbReference type="NCBI Taxonomy" id="299642"/>
    <lineage>
        <taxon>Eukaryota</taxon>
        <taxon>Metazoa</taxon>
        <taxon>Ecdysozoa</taxon>
        <taxon>Arthropoda</taxon>
        <taxon>Chelicerata</taxon>
        <taxon>Arachnida</taxon>
        <taxon>Araneae</taxon>
        <taxon>Araneomorphae</taxon>
        <taxon>Entelegynae</taxon>
        <taxon>Araneoidea</taxon>
        <taxon>Nephilidae</taxon>
        <taxon>Nephila</taxon>
    </lineage>
</organism>
<protein>
    <submittedName>
        <fullName evidence="1">Uncharacterized protein</fullName>
    </submittedName>
</protein>
<dbReference type="AlphaFoldDB" id="A0A8X6PTK6"/>
<evidence type="ECO:0000313" key="1">
    <source>
        <dbReference type="EMBL" id="GFT80048.1"/>
    </source>
</evidence>
<comment type="caution">
    <text evidence="1">The sequence shown here is derived from an EMBL/GenBank/DDBJ whole genome shotgun (WGS) entry which is preliminary data.</text>
</comment>
<dbReference type="Proteomes" id="UP000887013">
    <property type="component" value="Unassembled WGS sequence"/>
</dbReference>
<evidence type="ECO:0000313" key="2">
    <source>
        <dbReference type="Proteomes" id="UP000887013"/>
    </source>
</evidence>
<gene>
    <name evidence="1" type="ORF">NPIL_540481</name>
</gene>
<dbReference type="EMBL" id="BMAW01118488">
    <property type="protein sequence ID" value="GFT80048.1"/>
    <property type="molecule type" value="Genomic_DNA"/>
</dbReference>
<accession>A0A8X6PTK6</accession>
<keyword evidence="2" id="KW-1185">Reference proteome</keyword>